<keyword evidence="8" id="KW-1185">Reference proteome</keyword>
<organism evidence="7 8">
    <name type="scientific">Vigna mungo</name>
    <name type="common">Black gram</name>
    <name type="synonym">Phaseolus mungo</name>
    <dbReference type="NCBI Taxonomy" id="3915"/>
    <lineage>
        <taxon>Eukaryota</taxon>
        <taxon>Viridiplantae</taxon>
        <taxon>Streptophyta</taxon>
        <taxon>Embryophyta</taxon>
        <taxon>Tracheophyta</taxon>
        <taxon>Spermatophyta</taxon>
        <taxon>Magnoliopsida</taxon>
        <taxon>eudicotyledons</taxon>
        <taxon>Gunneridae</taxon>
        <taxon>Pentapetalae</taxon>
        <taxon>rosids</taxon>
        <taxon>fabids</taxon>
        <taxon>Fabales</taxon>
        <taxon>Fabaceae</taxon>
        <taxon>Papilionoideae</taxon>
        <taxon>50 kb inversion clade</taxon>
        <taxon>NPAAA clade</taxon>
        <taxon>indigoferoid/millettioid clade</taxon>
        <taxon>Phaseoleae</taxon>
        <taxon>Vigna</taxon>
    </lineage>
</organism>
<dbReference type="InterPro" id="IPR000717">
    <property type="entry name" value="PCI_dom"/>
</dbReference>
<evidence type="ECO:0000256" key="4">
    <source>
        <dbReference type="ARBA" id="ARBA00022917"/>
    </source>
</evidence>
<comment type="similarity">
    <text evidence="5">Belongs to the eIF-3 subunit M family.</text>
</comment>
<protein>
    <recommendedName>
        <fullName evidence="5">Eukaryotic translation initiation factor 3 subunit M</fullName>
        <shortName evidence="5">eIF3m</shortName>
    </recommendedName>
</protein>
<evidence type="ECO:0000259" key="6">
    <source>
        <dbReference type="PROSITE" id="PS50250"/>
    </source>
</evidence>
<gene>
    <name evidence="7" type="ORF">V8G54_030112</name>
</gene>
<dbReference type="GO" id="GO:0071541">
    <property type="term" value="C:eukaryotic translation initiation factor 3 complex, eIF3m"/>
    <property type="evidence" value="ECO:0007669"/>
    <property type="project" value="UniProtKB-UniRule"/>
</dbReference>
<dbReference type="GO" id="GO:0033290">
    <property type="term" value="C:eukaryotic 48S preinitiation complex"/>
    <property type="evidence" value="ECO:0007669"/>
    <property type="project" value="UniProtKB-UniRule"/>
</dbReference>
<dbReference type="Pfam" id="PF01399">
    <property type="entry name" value="PCI"/>
    <property type="match status" value="1"/>
</dbReference>
<evidence type="ECO:0000256" key="1">
    <source>
        <dbReference type="ARBA" id="ARBA00008482"/>
    </source>
</evidence>
<dbReference type="Proteomes" id="UP001374535">
    <property type="component" value="Chromosome 9"/>
</dbReference>
<comment type="subcellular location">
    <subcellularLocation>
        <location evidence="5">Cytoplasm</location>
    </subcellularLocation>
</comment>
<dbReference type="PANTHER" id="PTHR15350">
    <property type="entry name" value="COP9 SIGNALOSOME COMPLEX SUBUNIT 7/DENDRITIC CELL PROTEIN GA17"/>
    <property type="match status" value="1"/>
</dbReference>
<name>A0AAQ3RKZ0_VIGMU</name>
<dbReference type="HAMAP" id="MF_03012">
    <property type="entry name" value="eIF3m"/>
    <property type="match status" value="1"/>
</dbReference>
<evidence type="ECO:0000313" key="7">
    <source>
        <dbReference type="EMBL" id="WVY97961.1"/>
    </source>
</evidence>
<dbReference type="GO" id="GO:0016282">
    <property type="term" value="C:eukaryotic 43S preinitiation complex"/>
    <property type="evidence" value="ECO:0007669"/>
    <property type="project" value="UniProtKB-UniRule"/>
</dbReference>
<dbReference type="GO" id="GO:0003743">
    <property type="term" value="F:translation initiation factor activity"/>
    <property type="evidence" value="ECO:0007669"/>
    <property type="project" value="UniProtKB-UniRule"/>
</dbReference>
<evidence type="ECO:0000256" key="3">
    <source>
        <dbReference type="ARBA" id="ARBA00022540"/>
    </source>
</evidence>
<proteinExistence type="inferred from homology"/>
<evidence type="ECO:0000313" key="8">
    <source>
        <dbReference type="Proteomes" id="UP001374535"/>
    </source>
</evidence>
<dbReference type="InterPro" id="IPR045237">
    <property type="entry name" value="COPS7/eIF3m"/>
</dbReference>
<evidence type="ECO:0000256" key="5">
    <source>
        <dbReference type="HAMAP-Rule" id="MF_03012"/>
    </source>
</evidence>
<dbReference type="PROSITE" id="PS50250">
    <property type="entry name" value="PCI"/>
    <property type="match status" value="1"/>
</dbReference>
<comment type="subunit">
    <text evidence="5">Component of the eukaryotic translation initiation factor 3 (eIF-3) complex.</text>
</comment>
<comment type="similarity">
    <text evidence="1">Belongs to the CSN7/EIF3M family. CSN7 subfamily.</text>
</comment>
<dbReference type="Pfam" id="PF18005">
    <property type="entry name" value="eIF3m_C_helix"/>
    <property type="match status" value="1"/>
</dbReference>
<keyword evidence="4 5" id="KW-0648">Protein biosynthesis</keyword>
<dbReference type="AlphaFoldDB" id="A0AAQ3RKZ0"/>
<sequence length="506" mass="56878">MATVVPTSEEDAALTVVRFASELAWADAGPEVFLPNSFLYLPLSSACSGYDGLFPIHCLYAYLKCLWNLKLNPNLINYDIGLNTQTLVAEPQVSRLCMEAEEFIVMGKWLELASLMITSAELIFSKSSVPDPFPTLPLCLVDVPLVVQLNLSVLTNIESIFTIICNLVTKTANPDEAMEIVKVVTAKILQQPNEKPVVRLKILINLYNLLETPYCQFYVYMKTLNLAVDGKVTEFIIPSFKKIDHFLKDWKIGIPEQRELFLAISNILKENKSYLATFLGEDAQVLSEAKEEAAHAIVEFVRAPDMFQCDLLDLPAVAQLENDAKYGLLYELLKIFVTQRLDAYLEYHAANSTLLKTYGLVHEECIAKMKLMSLVDLSSDPSGTIPYELIRDTLQINDDEVELWVVRAITAKLIDCKLDQMNQVVVVRYVLPLSMLSFSAPTTFLYTHLLTMTIFVEHHISPHHQWQALRTKLATWRGNVANVISTIQANKITEDGPQAAQGLVAR</sequence>
<dbReference type="InterPro" id="IPR027528">
    <property type="entry name" value="eIF3m"/>
</dbReference>
<feature type="domain" description="PCI" evidence="6">
    <location>
        <begin position="266"/>
        <end position="432"/>
    </location>
</feature>
<evidence type="ECO:0000256" key="2">
    <source>
        <dbReference type="ARBA" id="ARBA00022490"/>
    </source>
</evidence>
<dbReference type="EMBL" id="CP144692">
    <property type="protein sequence ID" value="WVY97961.1"/>
    <property type="molecule type" value="Genomic_DNA"/>
</dbReference>
<keyword evidence="3 5" id="KW-0396">Initiation factor</keyword>
<accession>A0AAQ3RKZ0</accession>
<keyword evidence="2 5" id="KW-0963">Cytoplasm</keyword>
<dbReference type="PANTHER" id="PTHR15350:SF2">
    <property type="entry name" value="EUKARYOTIC TRANSLATION INITIATION FACTOR 3 SUBUNIT M"/>
    <property type="match status" value="1"/>
</dbReference>
<dbReference type="GO" id="GO:0001732">
    <property type="term" value="P:formation of cytoplasmic translation initiation complex"/>
    <property type="evidence" value="ECO:0007669"/>
    <property type="project" value="UniProtKB-UniRule"/>
</dbReference>
<dbReference type="SMART" id="SM00088">
    <property type="entry name" value="PINT"/>
    <property type="match status" value="1"/>
</dbReference>
<reference evidence="7 8" key="1">
    <citation type="journal article" date="2023" name="Life. Sci Alliance">
        <title>Evolutionary insights into 3D genome organization and epigenetic landscape of Vigna mungo.</title>
        <authorList>
            <person name="Junaid A."/>
            <person name="Singh B."/>
            <person name="Bhatia S."/>
        </authorList>
    </citation>
    <scope>NUCLEOTIDE SEQUENCE [LARGE SCALE GENOMIC DNA]</scope>
    <source>
        <strain evidence="7">Urdbean</strain>
    </source>
</reference>
<comment type="function">
    <text evidence="5">Component of the eukaryotic translation initiation factor 3 (eIF-3) complex, which is involved in protein synthesis of a specialized repertoire of mRNAs and, together with other initiation factors, stimulates binding of mRNA and methionyl-tRNAi to the 40S ribosome. The eIF-3 complex specifically targets and initiates translation of a subset of mRNAs involved in cell proliferation.</text>
</comment>
<dbReference type="InterPro" id="IPR040750">
    <property type="entry name" value="eIF3m_C_helix"/>
</dbReference>